<dbReference type="GO" id="GO:0005549">
    <property type="term" value="F:odorant binding"/>
    <property type="evidence" value="ECO:0007669"/>
    <property type="project" value="InterPro"/>
</dbReference>
<evidence type="ECO:0000256" key="10">
    <source>
        <dbReference type="RuleBase" id="RU351113"/>
    </source>
</evidence>
<keyword evidence="8 10" id="KW-0675">Receptor</keyword>
<keyword evidence="2" id="KW-1003">Cell membrane</keyword>
<dbReference type="KEGG" id="dpe:6597331"/>
<evidence type="ECO:0000313" key="12">
    <source>
        <dbReference type="Proteomes" id="UP000008744"/>
    </source>
</evidence>
<dbReference type="PANTHER" id="PTHR21137:SF35">
    <property type="entry name" value="ODORANT RECEPTOR 19A-RELATED"/>
    <property type="match status" value="1"/>
</dbReference>
<keyword evidence="7 10" id="KW-0472">Membrane</keyword>
<dbReference type="OMA" id="CYASEQV"/>
<keyword evidence="5 10" id="KW-0552">Olfaction</keyword>
<dbReference type="PANTHER" id="PTHR21137">
    <property type="entry name" value="ODORANT RECEPTOR"/>
    <property type="match status" value="1"/>
</dbReference>
<evidence type="ECO:0000313" key="11">
    <source>
        <dbReference type="EMBL" id="EDW26554.1"/>
    </source>
</evidence>
<keyword evidence="4 10" id="KW-0812">Transmembrane</keyword>
<accession>B4GV17</accession>
<protein>
    <recommendedName>
        <fullName evidence="10">Odorant receptor</fullName>
    </recommendedName>
</protein>
<evidence type="ECO:0000256" key="7">
    <source>
        <dbReference type="ARBA" id="ARBA00023136"/>
    </source>
</evidence>
<organism evidence="12">
    <name type="scientific">Drosophila persimilis</name>
    <name type="common">Fruit fly</name>
    <dbReference type="NCBI Taxonomy" id="7234"/>
    <lineage>
        <taxon>Eukaryota</taxon>
        <taxon>Metazoa</taxon>
        <taxon>Ecdysozoa</taxon>
        <taxon>Arthropoda</taxon>
        <taxon>Hexapoda</taxon>
        <taxon>Insecta</taxon>
        <taxon>Pterygota</taxon>
        <taxon>Neoptera</taxon>
        <taxon>Endopterygota</taxon>
        <taxon>Diptera</taxon>
        <taxon>Brachycera</taxon>
        <taxon>Muscomorpha</taxon>
        <taxon>Ephydroidea</taxon>
        <taxon>Drosophilidae</taxon>
        <taxon>Drosophila</taxon>
        <taxon>Sophophora</taxon>
    </lineage>
</organism>
<name>B4GV17_DROPE</name>
<reference evidence="11 12" key="1">
    <citation type="journal article" date="2007" name="Nature">
        <title>Evolution of genes and genomes on the Drosophila phylogeny.</title>
        <authorList>
            <consortium name="Drosophila 12 Genomes Consortium"/>
            <person name="Clark A.G."/>
            <person name="Eisen M.B."/>
            <person name="Smith D.R."/>
            <person name="Bergman C.M."/>
            <person name="Oliver B."/>
            <person name="Markow T.A."/>
            <person name="Kaufman T.C."/>
            <person name="Kellis M."/>
            <person name="Gelbart W."/>
            <person name="Iyer V.N."/>
            <person name="Pollard D.A."/>
            <person name="Sackton T.B."/>
            <person name="Larracuente A.M."/>
            <person name="Singh N.D."/>
            <person name="Abad J.P."/>
            <person name="Abt D.N."/>
            <person name="Adryan B."/>
            <person name="Aguade M."/>
            <person name="Akashi H."/>
            <person name="Anderson W.W."/>
            <person name="Aquadro C.F."/>
            <person name="Ardell D.H."/>
            <person name="Arguello R."/>
            <person name="Artieri C.G."/>
            <person name="Barbash D.A."/>
            <person name="Barker D."/>
            <person name="Barsanti P."/>
            <person name="Batterham P."/>
            <person name="Batzoglou S."/>
            <person name="Begun D."/>
            <person name="Bhutkar A."/>
            <person name="Blanco E."/>
            <person name="Bosak S.A."/>
            <person name="Bradley R.K."/>
            <person name="Brand A.D."/>
            <person name="Brent M.R."/>
            <person name="Brooks A.N."/>
            <person name="Brown R.H."/>
            <person name="Butlin R.K."/>
            <person name="Caggese C."/>
            <person name="Calvi B.R."/>
            <person name="Bernardo de Carvalho A."/>
            <person name="Caspi A."/>
            <person name="Castrezana S."/>
            <person name="Celniker S.E."/>
            <person name="Chang J.L."/>
            <person name="Chapple C."/>
            <person name="Chatterji S."/>
            <person name="Chinwalla A."/>
            <person name="Civetta A."/>
            <person name="Clifton S.W."/>
            <person name="Comeron J.M."/>
            <person name="Costello J.C."/>
            <person name="Coyne J.A."/>
            <person name="Daub J."/>
            <person name="David R.G."/>
            <person name="Delcher A.L."/>
            <person name="Delehaunty K."/>
            <person name="Do C.B."/>
            <person name="Ebling H."/>
            <person name="Edwards K."/>
            <person name="Eickbush T."/>
            <person name="Evans J.D."/>
            <person name="Filipski A."/>
            <person name="Findeiss S."/>
            <person name="Freyhult E."/>
            <person name="Fulton L."/>
            <person name="Fulton R."/>
            <person name="Garcia A.C."/>
            <person name="Gardiner A."/>
            <person name="Garfield D.A."/>
            <person name="Garvin B.E."/>
            <person name="Gibson G."/>
            <person name="Gilbert D."/>
            <person name="Gnerre S."/>
            <person name="Godfrey J."/>
            <person name="Good R."/>
            <person name="Gotea V."/>
            <person name="Gravely B."/>
            <person name="Greenberg A.J."/>
            <person name="Griffiths-Jones S."/>
            <person name="Gross S."/>
            <person name="Guigo R."/>
            <person name="Gustafson E.A."/>
            <person name="Haerty W."/>
            <person name="Hahn M.W."/>
            <person name="Halligan D.L."/>
            <person name="Halpern A.L."/>
            <person name="Halter G.M."/>
            <person name="Han M.V."/>
            <person name="Heger A."/>
            <person name="Hillier L."/>
            <person name="Hinrichs A.S."/>
            <person name="Holmes I."/>
            <person name="Hoskins R.A."/>
            <person name="Hubisz M.J."/>
            <person name="Hultmark D."/>
            <person name="Huntley M.A."/>
            <person name="Jaffe D.B."/>
            <person name="Jagadeeshan S."/>
            <person name="Jeck W.R."/>
            <person name="Johnson J."/>
            <person name="Jones C.D."/>
            <person name="Jordan W.C."/>
            <person name="Karpen G.H."/>
            <person name="Kataoka E."/>
            <person name="Keightley P.D."/>
            <person name="Kheradpour P."/>
            <person name="Kirkness E.F."/>
            <person name="Koerich L.B."/>
            <person name="Kristiansen K."/>
            <person name="Kudrna D."/>
            <person name="Kulathinal R.J."/>
            <person name="Kumar S."/>
            <person name="Kwok R."/>
            <person name="Lander E."/>
            <person name="Langley C.H."/>
            <person name="Lapoint R."/>
            <person name="Lazzaro B.P."/>
            <person name="Lee S.J."/>
            <person name="Levesque L."/>
            <person name="Li R."/>
            <person name="Lin C.F."/>
            <person name="Lin M.F."/>
            <person name="Lindblad-Toh K."/>
            <person name="Llopart A."/>
            <person name="Long M."/>
            <person name="Low L."/>
            <person name="Lozovsky E."/>
            <person name="Lu J."/>
            <person name="Luo M."/>
            <person name="Machado C.A."/>
            <person name="Makalowski W."/>
            <person name="Marzo M."/>
            <person name="Matsuda M."/>
            <person name="Matzkin L."/>
            <person name="McAllister B."/>
            <person name="McBride C.S."/>
            <person name="McKernan B."/>
            <person name="McKernan K."/>
            <person name="Mendez-Lago M."/>
            <person name="Minx P."/>
            <person name="Mollenhauer M.U."/>
            <person name="Montooth K."/>
            <person name="Mount S.M."/>
            <person name="Mu X."/>
            <person name="Myers E."/>
            <person name="Negre B."/>
            <person name="Newfeld S."/>
            <person name="Nielsen R."/>
            <person name="Noor M.A."/>
            <person name="O'Grady P."/>
            <person name="Pachter L."/>
            <person name="Papaceit M."/>
            <person name="Parisi M.J."/>
            <person name="Parisi M."/>
            <person name="Parts L."/>
            <person name="Pedersen J.S."/>
            <person name="Pesole G."/>
            <person name="Phillippy A.M."/>
            <person name="Ponting C.P."/>
            <person name="Pop M."/>
            <person name="Porcelli D."/>
            <person name="Powell J.R."/>
            <person name="Prohaska S."/>
            <person name="Pruitt K."/>
            <person name="Puig M."/>
            <person name="Quesneville H."/>
            <person name="Ram K.R."/>
            <person name="Rand D."/>
            <person name="Rasmussen M.D."/>
            <person name="Reed L.K."/>
            <person name="Reenan R."/>
            <person name="Reily A."/>
            <person name="Remington K.A."/>
            <person name="Rieger T.T."/>
            <person name="Ritchie M.G."/>
            <person name="Robin C."/>
            <person name="Rogers Y.H."/>
            <person name="Rohde C."/>
            <person name="Rozas J."/>
            <person name="Rubenfield M.J."/>
            <person name="Ruiz A."/>
            <person name="Russo S."/>
            <person name="Salzberg S.L."/>
            <person name="Sanchez-Gracia A."/>
            <person name="Saranga D.J."/>
            <person name="Sato H."/>
            <person name="Schaeffer S.W."/>
            <person name="Schatz M.C."/>
            <person name="Schlenke T."/>
            <person name="Schwartz R."/>
            <person name="Segarra C."/>
            <person name="Singh R.S."/>
            <person name="Sirot L."/>
            <person name="Sirota M."/>
            <person name="Sisneros N.B."/>
            <person name="Smith C.D."/>
            <person name="Smith T.F."/>
            <person name="Spieth J."/>
            <person name="Stage D.E."/>
            <person name="Stark A."/>
            <person name="Stephan W."/>
            <person name="Strausberg R.L."/>
            <person name="Strempel S."/>
            <person name="Sturgill D."/>
            <person name="Sutton G."/>
            <person name="Sutton G.G."/>
            <person name="Tao W."/>
            <person name="Teichmann S."/>
            <person name="Tobari Y.N."/>
            <person name="Tomimura Y."/>
            <person name="Tsolas J.M."/>
            <person name="Valente V.L."/>
            <person name="Venter E."/>
            <person name="Venter J.C."/>
            <person name="Vicario S."/>
            <person name="Vieira F.G."/>
            <person name="Vilella A.J."/>
            <person name="Villasante A."/>
            <person name="Walenz B."/>
            <person name="Wang J."/>
            <person name="Wasserman M."/>
            <person name="Watts T."/>
            <person name="Wilson D."/>
            <person name="Wilson R.K."/>
            <person name="Wing R.A."/>
            <person name="Wolfner M.F."/>
            <person name="Wong A."/>
            <person name="Wong G.K."/>
            <person name="Wu C.I."/>
            <person name="Wu G."/>
            <person name="Yamamoto D."/>
            <person name="Yang H.P."/>
            <person name="Yang S.P."/>
            <person name="Yorke J.A."/>
            <person name="Yoshida K."/>
            <person name="Zdobnov E."/>
            <person name="Zhang P."/>
            <person name="Zhang Y."/>
            <person name="Zimin A.V."/>
            <person name="Baldwin J."/>
            <person name="Abdouelleil A."/>
            <person name="Abdulkadir J."/>
            <person name="Abebe A."/>
            <person name="Abera B."/>
            <person name="Abreu J."/>
            <person name="Acer S.C."/>
            <person name="Aftuck L."/>
            <person name="Alexander A."/>
            <person name="An P."/>
            <person name="Anderson E."/>
            <person name="Anderson S."/>
            <person name="Arachi H."/>
            <person name="Azer M."/>
            <person name="Bachantsang P."/>
            <person name="Barry A."/>
            <person name="Bayul T."/>
            <person name="Berlin A."/>
            <person name="Bessette D."/>
            <person name="Bloom T."/>
            <person name="Blye J."/>
            <person name="Boguslavskiy L."/>
            <person name="Bonnet C."/>
            <person name="Boukhgalter B."/>
            <person name="Bourzgui I."/>
            <person name="Brown A."/>
            <person name="Cahill P."/>
            <person name="Channer S."/>
            <person name="Cheshatsang Y."/>
            <person name="Chuda L."/>
            <person name="Citroen M."/>
            <person name="Collymore A."/>
            <person name="Cooke P."/>
            <person name="Costello M."/>
            <person name="D'Aco K."/>
            <person name="Daza R."/>
            <person name="De Haan G."/>
            <person name="DeGray S."/>
            <person name="DeMaso C."/>
            <person name="Dhargay N."/>
            <person name="Dooley K."/>
            <person name="Dooley E."/>
            <person name="Doricent M."/>
            <person name="Dorje P."/>
            <person name="Dorjee K."/>
            <person name="Dupes A."/>
            <person name="Elong R."/>
            <person name="Falk J."/>
            <person name="Farina A."/>
            <person name="Faro S."/>
            <person name="Ferguson D."/>
            <person name="Fisher S."/>
            <person name="Foley C.D."/>
            <person name="Franke A."/>
            <person name="Friedrich D."/>
            <person name="Gadbois L."/>
            <person name="Gearin G."/>
            <person name="Gearin C.R."/>
            <person name="Giannoukos G."/>
            <person name="Goode T."/>
            <person name="Graham J."/>
            <person name="Grandbois E."/>
            <person name="Grewal S."/>
            <person name="Gyaltsen K."/>
            <person name="Hafez N."/>
            <person name="Hagos B."/>
            <person name="Hall J."/>
            <person name="Henson C."/>
            <person name="Hollinger A."/>
            <person name="Honan T."/>
            <person name="Huard M.D."/>
            <person name="Hughes L."/>
            <person name="Hurhula B."/>
            <person name="Husby M.E."/>
            <person name="Kamat A."/>
            <person name="Kanga B."/>
            <person name="Kashin S."/>
            <person name="Khazanovich D."/>
            <person name="Kisner P."/>
            <person name="Lance K."/>
            <person name="Lara M."/>
            <person name="Lee W."/>
            <person name="Lennon N."/>
            <person name="Letendre F."/>
            <person name="LeVine R."/>
            <person name="Lipovsky A."/>
            <person name="Liu X."/>
            <person name="Liu J."/>
            <person name="Liu S."/>
            <person name="Lokyitsang T."/>
            <person name="Lokyitsang Y."/>
            <person name="Lubonja R."/>
            <person name="Lui A."/>
            <person name="MacDonald P."/>
            <person name="Magnisalis V."/>
            <person name="Maru K."/>
            <person name="Matthews C."/>
            <person name="McCusker W."/>
            <person name="McDonough S."/>
            <person name="Mehta T."/>
            <person name="Meldrim J."/>
            <person name="Meneus L."/>
            <person name="Mihai O."/>
            <person name="Mihalev A."/>
            <person name="Mihova T."/>
            <person name="Mittelman R."/>
            <person name="Mlenga V."/>
            <person name="Montmayeur A."/>
            <person name="Mulrain L."/>
            <person name="Navidi A."/>
            <person name="Naylor J."/>
            <person name="Negash T."/>
            <person name="Nguyen T."/>
            <person name="Nguyen N."/>
            <person name="Nicol R."/>
            <person name="Norbu C."/>
            <person name="Norbu N."/>
            <person name="Novod N."/>
            <person name="O'Neill B."/>
            <person name="Osman S."/>
            <person name="Markiewicz E."/>
            <person name="Oyono O.L."/>
            <person name="Patti C."/>
            <person name="Phunkhang P."/>
            <person name="Pierre F."/>
            <person name="Priest M."/>
            <person name="Raghuraman S."/>
            <person name="Rege F."/>
            <person name="Reyes R."/>
            <person name="Rise C."/>
            <person name="Rogov P."/>
            <person name="Ross K."/>
            <person name="Ryan E."/>
            <person name="Settipalli S."/>
            <person name="Shea T."/>
            <person name="Sherpa N."/>
            <person name="Shi L."/>
            <person name="Shih D."/>
            <person name="Sparrow T."/>
            <person name="Spaulding J."/>
            <person name="Stalker J."/>
            <person name="Stange-Thomann N."/>
            <person name="Stavropoulos S."/>
            <person name="Stone C."/>
            <person name="Strader C."/>
            <person name="Tesfaye S."/>
            <person name="Thomson T."/>
            <person name="Thoulutsang Y."/>
            <person name="Thoulutsang D."/>
            <person name="Topham K."/>
            <person name="Topping I."/>
            <person name="Tsamla T."/>
            <person name="Vassiliev H."/>
            <person name="Vo A."/>
            <person name="Wangchuk T."/>
            <person name="Wangdi T."/>
            <person name="Weiand M."/>
            <person name="Wilkinson J."/>
            <person name="Wilson A."/>
            <person name="Yadav S."/>
            <person name="Young G."/>
            <person name="Yu Q."/>
            <person name="Zembek L."/>
            <person name="Zhong D."/>
            <person name="Zimmer A."/>
            <person name="Zwirko Z."/>
            <person name="Jaffe D.B."/>
            <person name="Alvarez P."/>
            <person name="Brockman W."/>
            <person name="Butler J."/>
            <person name="Chin C."/>
            <person name="Gnerre S."/>
            <person name="Grabherr M."/>
            <person name="Kleber M."/>
            <person name="Mauceli E."/>
            <person name="MacCallum I."/>
        </authorList>
    </citation>
    <scope>NUCLEOTIDE SEQUENCE [LARGE SCALE GENOMIC DNA]</scope>
    <source>
        <strain evidence="12">MSH-3 / Tucson 14011-0111.49</strain>
    </source>
</reference>
<evidence type="ECO:0000256" key="2">
    <source>
        <dbReference type="ARBA" id="ARBA00022475"/>
    </source>
</evidence>
<evidence type="ECO:0000256" key="8">
    <source>
        <dbReference type="ARBA" id="ARBA00023170"/>
    </source>
</evidence>
<comment type="subcellular location">
    <subcellularLocation>
        <location evidence="1 10">Cell membrane</location>
        <topology evidence="1 10">Multi-pass membrane protein</topology>
    </subcellularLocation>
</comment>
<sequence length="386" mass="44203">MRPVDSMSAFRHHWQIWRVMGMHPADPQTLWGRHYTLYGIVWNALFRLGMALSMVVNFLLSTSLESFCESLSVAVPHTVANLKVFFLWRMRKQILQTHPILHHLDGRIGSLAEKQIILEGIDRAYFTFISFLRAIIFILAVSILILCLSNDRPLLYPSWMPWNYKDSSLTVYVMTASLHSVGIIENALLVCNVDTYPGSYLIMLAAHTQALAYRVSRLGYDPRLSRSQACDRLRSCIKDHQIIMNLFRSLEHSLSMSCFLQFASTAIAQCATCFFVIFVSVGTMQSVNMIFLFLVFTTQTLLLCFSAELVRHEGENLIKAIYDCNWLDQSVEFRRMLLLLLARSQRPMIMRAGLIIPVQMSTFMVVCKGAYTMLTLLREVDNSEVA</sequence>
<dbReference type="InterPro" id="IPR004117">
    <property type="entry name" value="7tm6_olfct_rcpt"/>
</dbReference>
<evidence type="ECO:0000256" key="9">
    <source>
        <dbReference type="ARBA" id="ARBA00023224"/>
    </source>
</evidence>
<evidence type="ECO:0000256" key="6">
    <source>
        <dbReference type="ARBA" id="ARBA00022989"/>
    </source>
</evidence>
<evidence type="ECO:0000256" key="5">
    <source>
        <dbReference type="ARBA" id="ARBA00022725"/>
    </source>
</evidence>
<feature type="transmembrane region" description="Helical" evidence="10">
    <location>
        <begin position="40"/>
        <end position="60"/>
    </location>
</feature>
<dbReference type="GO" id="GO:0007165">
    <property type="term" value="P:signal transduction"/>
    <property type="evidence" value="ECO:0007669"/>
    <property type="project" value="UniProtKB-KW"/>
</dbReference>
<comment type="caution">
    <text evidence="10">Lacks conserved residue(s) required for the propagation of feature annotation.</text>
</comment>
<feature type="transmembrane region" description="Helical" evidence="10">
    <location>
        <begin position="258"/>
        <end position="281"/>
    </location>
</feature>
<proteinExistence type="inferred from homology"/>
<feature type="transmembrane region" description="Helical" evidence="10">
    <location>
        <begin position="352"/>
        <end position="371"/>
    </location>
</feature>
<dbReference type="Proteomes" id="UP000008744">
    <property type="component" value="Unassembled WGS sequence"/>
</dbReference>
<dbReference type="GO" id="GO:0004984">
    <property type="term" value="F:olfactory receptor activity"/>
    <property type="evidence" value="ECO:0007669"/>
    <property type="project" value="InterPro"/>
</dbReference>
<dbReference type="PhylomeDB" id="B4GV17"/>
<evidence type="ECO:0000256" key="4">
    <source>
        <dbReference type="ARBA" id="ARBA00022692"/>
    </source>
</evidence>
<comment type="similarity">
    <text evidence="10">Belongs to the insect chemoreceptor superfamily. Heteromeric odorant receptor channel (TC 1.A.69) family.</text>
</comment>
<feature type="transmembrane region" description="Helical" evidence="10">
    <location>
        <begin position="287"/>
        <end position="310"/>
    </location>
</feature>
<dbReference type="EMBL" id="CH479192">
    <property type="protein sequence ID" value="EDW26554.1"/>
    <property type="molecule type" value="Genomic_DNA"/>
</dbReference>
<gene>
    <name evidence="11" type="primary">Dper\GL12922</name>
    <name evidence="11" type="ORF">Dper_GL12922</name>
</gene>
<keyword evidence="12" id="KW-1185">Reference proteome</keyword>
<dbReference type="AlphaFoldDB" id="B4GV17"/>
<dbReference type="HOGENOM" id="CLU_033399_8_1_1"/>
<evidence type="ECO:0000256" key="3">
    <source>
        <dbReference type="ARBA" id="ARBA00022606"/>
    </source>
</evidence>
<feature type="transmembrane region" description="Helical" evidence="10">
    <location>
        <begin position="169"/>
        <end position="190"/>
    </location>
</feature>
<keyword evidence="3 10" id="KW-0716">Sensory transduction</keyword>
<feature type="transmembrane region" description="Helical" evidence="10">
    <location>
        <begin position="124"/>
        <end position="148"/>
    </location>
</feature>
<evidence type="ECO:0000256" key="1">
    <source>
        <dbReference type="ARBA" id="ARBA00004651"/>
    </source>
</evidence>
<dbReference type="eggNOG" id="ENOG502T6TE">
    <property type="taxonomic scope" value="Eukaryota"/>
</dbReference>
<dbReference type="OrthoDB" id="6604226at2759"/>
<dbReference type="GO" id="GO:0005886">
    <property type="term" value="C:plasma membrane"/>
    <property type="evidence" value="ECO:0007669"/>
    <property type="project" value="UniProtKB-SubCell"/>
</dbReference>
<dbReference type="Pfam" id="PF02949">
    <property type="entry name" value="7tm_6"/>
    <property type="match status" value="1"/>
</dbReference>
<keyword evidence="6 10" id="KW-1133">Transmembrane helix</keyword>
<keyword evidence="9 10" id="KW-0807">Transducer</keyword>